<dbReference type="Pfam" id="PF00075">
    <property type="entry name" value="RNase_H"/>
    <property type="match status" value="1"/>
</dbReference>
<dbReference type="GO" id="GO:0003676">
    <property type="term" value="F:nucleic acid binding"/>
    <property type="evidence" value="ECO:0007669"/>
    <property type="project" value="InterPro"/>
</dbReference>
<sequence length="333" mass="36918">MWIILGCPRTARIEVLKAELHLPSIMCRVQEITCRTISRMLCTGSDSLKGSLTPPVHDPRTPTTPYLRKILGVLTSVGVAEACINVVMSPLQPTWNPHCVGVDIQSLHQPKRDWLPHVLQDMFMIKLPKYPHIQAIHVYCDGSVNGSRSGCGLFIRNYISVNLYTDTEVSRWLPAHMSSTRAELYAVLEALHIVAPLHKNVYFFIDSQAALYALQSTSPMDCDLVNKCVDLIHAIEGAGATVHFTWIPSHVGIPLNEKVTTLLNVPYKMIQGTLALSTLWVMLRVALRTLYIVAIVISWSFVAIGAVALVFTMHLSPRAVPTLMGDTLHHTTG</sequence>
<keyword evidence="1" id="KW-1133">Transmembrane helix</keyword>
<dbReference type="InterPro" id="IPR036397">
    <property type="entry name" value="RNaseH_sf"/>
</dbReference>
<dbReference type="AlphaFoldDB" id="A0A5B7H0Y3"/>
<evidence type="ECO:0000313" key="4">
    <source>
        <dbReference type="Proteomes" id="UP000324222"/>
    </source>
</evidence>
<comment type="caution">
    <text evidence="3">The sequence shown here is derived from an EMBL/GenBank/DDBJ whole genome shotgun (WGS) entry which is preliminary data.</text>
</comment>
<dbReference type="CDD" id="cd09276">
    <property type="entry name" value="Rnase_HI_RT_non_LTR"/>
    <property type="match status" value="1"/>
</dbReference>
<accession>A0A5B7H0Y3</accession>
<keyword evidence="4" id="KW-1185">Reference proteome</keyword>
<evidence type="ECO:0000259" key="2">
    <source>
        <dbReference type="PROSITE" id="PS50879"/>
    </source>
</evidence>
<evidence type="ECO:0000313" key="3">
    <source>
        <dbReference type="EMBL" id="MPC64732.1"/>
    </source>
</evidence>
<dbReference type="Gene3D" id="3.30.420.10">
    <property type="entry name" value="Ribonuclease H-like superfamily/Ribonuclease H"/>
    <property type="match status" value="1"/>
</dbReference>
<dbReference type="EMBL" id="VSRR010022501">
    <property type="protein sequence ID" value="MPC64732.1"/>
    <property type="molecule type" value="Genomic_DNA"/>
</dbReference>
<dbReference type="Proteomes" id="UP000324222">
    <property type="component" value="Unassembled WGS sequence"/>
</dbReference>
<dbReference type="OrthoDB" id="6379915at2759"/>
<dbReference type="SUPFAM" id="SSF53098">
    <property type="entry name" value="Ribonuclease H-like"/>
    <property type="match status" value="1"/>
</dbReference>
<reference evidence="3 4" key="1">
    <citation type="submission" date="2019-05" db="EMBL/GenBank/DDBJ databases">
        <title>Another draft genome of Portunus trituberculatus and its Hox gene families provides insights of decapod evolution.</title>
        <authorList>
            <person name="Jeong J.-H."/>
            <person name="Song I."/>
            <person name="Kim S."/>
            <person name="Choi T."/>
            <person name="Kim D."/>
            <person name="Ryu S."/>
            <person name="Kim W."/>
        </authorList>
    </citation>
    <scope>NUCLEOTIDE SEQUENCE [LARGE SCALE GENOMIC DNA]</scope>
    <source>
        <tissue evidence="3">Muscle</tissue>
    </source>
</reference>
<dbReference type="GO" id="GO:0004523">
    <property type="term" value="F:RNA-DNA hybrid ribonuclease activity"/>
    <property type="evidence" value="ECO:0007669"/>
    <property type="project" value="InterPro"/>
</dbReference>
<feature type="domain" description="RNase H type-1" evidence="2">
    <location>
        <begin position="132"/>
        <end position="268"/>
    </location>
</feature>
<keyword evidence="1" id="KW-0472">Membrane</keyword>
<organism evidence="3 4">
    <name type="scientific">Portunus trituberculatus</name>
    <name type="common">Swimming crab</name>
    <name type="synonym">Neptunus trituberculatus</name>
    <dbReference type="NCBI Taxonomy" id="210409"/>
    <lineage>
        <taxon>Eukaryota</taxon>
        <taxon>Metazoa</taxon>
        <taxon>Ecdysozoa</taxon>
        <taxon>Arthropoda</taxon>
        <taxon>Crustacea</taxon>
        <taxon>Multicrustacea</taxon>
        <taxon>Malacostraca</taxon>
        <taxon>Eumalacostraca</taxon>
        <taxon>Eucarida</taxon>
        <taxon>Decapoda</taxon>
        <taxon>Pleocyemata</taxon>
        <taxon>Brachyura</taxon>
        <taxon>Eubrachyura</taxon>
        <taxon>Portunoidea</taxon>
        <taxon>Portunidae</taxon>
        <taxon>Portuninae</taxon>
        <taxon>Portunus</taxon>
    </lineage>
</organism>
<keyword evidence="1" id="KW-0812">Transmembrane</keyword>
<dbReference type="InterPro" id="IPR012337">
    <property type="entry name" value="RNaseH-like_sf"/>
</dbReference>
<dbReference type="PROSITE" id="PS50879">
    <property type="entry name" value="RNASE_H_1"/>
    <property type="match status" value="1"/>
</dbReference>
<name>A0A5B7H0Y3_PORTR</name>
<protein>
    <recommendedName>
        <fullName evidence="2">RNase H type-1 domain-containing protein</fullName>
    </recommendedName>
</protein>
<evidence type="ECO:0000256" key="1">
    <source>
        <dbReference type="SAM" id="Phobius"/>
    </source>
</evidence>
<proteinExistence type="predicted"/>
<gene>
    <name evidence="3" type="ORF">E2C01_058852</name>
</gene>
<dbReference type="InterPro" id="IPR002156">
    <property type="entry name" value="RNaseH_domain"/>
</dbReference>
<feature type="transmembrane region" description="Helical" evidence="1">
    <location>
        <begin position="290"/>
        <end position="315"/>
    </location>
</feature>